<feature type="domain" description="AMMECR1" evidence="1">
    <location>
        <begin position="12"/>
        <end position="199"/>
    </location>
</feature>
<dbReference type="InterPro" id="IPR002733">
    <property type="entry name" value="AMMECR1_domain"/>
</dbReference>
<dbReference type="PROSITE" id="PS51112">
    <property type="entry name" value="AMMECR1"/>
    <property type="match status" value="1"/>
</dbReference>
<dbReference type="EMBL" id="JBHSXL010000009">
    <property type="protein sequence ID" value="MFC6893090.1"/>
    <property type="molecule type" value="Genomic_DNA"/>
</dbReference>
<reference evidence="2 3" key="1">
    <citation type="journal article" date="2019" name="Int. J. Syst. Evol. Microbiol.">
        <title>The Global Catalogue of Microorganisms (GCM) 10K type strain sequencing project: providing services to taxonomists for standard genome sequencing and annotation.</title>
        <authorList>
            <consortium name="The Broad Institute Genomics Platform"/>
            <consortium name="The Broad Institute Genome Sequencing Center for Infectious Disease"/>
            <person name="Wu L."/>
            <person name="Ma J."/>
        </authorList>
    </citation>
    <scope>NUCLEOTIDE SEQUENCE [LARGE SCALE GENOMIC DNA]</scope>
    <source>
        <strain evidence="2 3">SKJ47</strain>
    </source>
</reference>
<comment type="caution">
    <text evidence="2">The sequence shown here is derived from an EMBL/GenBank/DDBJ whole genome shotgun (WGS) entry which is preliminary data.</text>
</comment>
<evidence type="ECO:0000313" key="2">
    <source>
        <dbReference type="EMBL" id="MFC6893090.1"/>
    </source>
</evidence>
<dbReference type="AlphaFoldDB" id="A0ABD5UUA7"/>
<dbReference type="InterPro" id="IPR036071">
    <property type="entry name" value="AMMECR1_dom_sf"/>
</dbReference>
<evidence type="ECO:0000313" key="3">
    <source>
        <dbReference type="Proteomes" id="UP001596296"/>
    </source>
</evidence>
<name>A0ABD5UUA7_9EURY</name>
<evidence type="ECO:0000259" key="1">
    <source>
        <dbReference type="PROSITE" id="PS51112"/>
    </source>
</evidence>
<dbReference type="Proteomes" id="UP001596296">
    <property type="component" value="Unassembled WGS sequence"/>
</dbReference>
<organism evidence="2 3">
    <name type="scientific">Halopenitus salinus</name>
    <dbReference type="NCBI Taxonomy" id="1198295"/>
    <lineage>
        <taxon>Archaea</taxon>
        <taxon>Methanobacteriati</taxon>
        <taxon>Methanobacteriota</taxon>
        <taxon>Stenosarchaea group</taxon>
        <taxon>Halobacteria</taxon>
        <taxon>Halobacteriales</taxon>
        <taxon>Haloferacaceae</taxon>
        <taxon>Halopenitus</taxon>
    </lineage>
</organism>
<gene>
    <name evidence="2" type="ORF">ACFQE9_10820</name>
</gene>
<protein>
    <submittedName>
        <fullName evidence="2">TIGR00296 family protein</fullName>
    </submittedName>
</protein>
<dbReference type="SUPFAM" id="SSF143447">
    <property type="entry name" value="AMMECR1-like"/>
    <property type="match status" value="1"/>
</dbReference>
<dbReference type="PANTHER" id="PTHR13016:SF0">
    <property type="entry name" value="AMME SYNDROME CANDIDATE GENE 1 PROTEIN"/>
    <property type="match status" value="1"/>
</dbReference>
<dbReference type="InterPro" id="IPR027485">
    <property type="entry name" value="AMMECR1_N"/>
</dbReference>
<dbReference type="PANTHER" id="PTHR13016">
    <property type="entry name" value="AMMECR1 HOMOLOG"/>
    <property type="match status" value="1"/>
</dbReference>
<dbReference type="InterPro" id="IPR023473">
    <property type="entry name" value="AMMECR1"/>
</dbReference>
<keyword evidence="3" id="KW-1185">Reference proteome</keyword>
<dbReference type="RefSeq" id="WP_379744293.1">
    <property type="nucleotide sequence ID" value="NZ_JBHSVN010000001.1"/>
</dbReference>
<sequence length="211" mass="22914">MSEAQTVRLSYEDGARAVELARESVESYVRHGQREQPGSMRDAFYNRTGAFVRLQSTRGRGRLRGCAGTYSESDQLGHAIVDAAIKAASGDSCGTEVGPKELDSLQVSVCIVSNTTLTNDPLEDLELGVHGVAVDGEGRHGWMYPRLPIENDWSPAEFLSRACRKAKLSPTAWEEDDTMVTLFEGQVFREREDGGAVEAVAAGESLEASSE</sequence>
<proteinExistence type="predicted"/>
<dbReference type="NCBIfam" id="TIGR00296">
    <property type="entry name" value="TIGR00296 family protein"/>
    <property type="match status" value="1"/>
</dbReference>
<dbReference type="Pfam" id="PF01871">
    <property type="entry name" value="AMMECR1"/>
    <property type="match status" value="1"/>
</dbReference>
<accession>A0ABD5UUA7</accession>
<dbReference type="Gene3D" id="3.30.1490.150">
    <property type="entry name" value="Hypothetical protein ph0010, domain 2"/>
    <property type="match status" value="1"/>
</dbReference>
<dbReference type="Gene3D" id="3.30.700.20">
    <property type="entry name" value="Hypothetical protein ph0010, domain 1"/>
    <property type="match status" value="1"/>
</dbReference>